<protein>
    <submittedName>
        <fullName evidence="1">Uncharacterized protein</fullName>
    </submittedName>
</protein>
<sequence length="145" mass="16646">MDTIDAVEYKKSKAEANAVVYQLQILKKNFNIYSETLADFLGGIAPKSSFMLYKGTVKSLVSKNSDKLIDMFILSALVYEDEILSGDDDFFLGACKGKNVGKRKEFIEFKTVWNSFDDENRLQIKLYMKLLCQIARKYFDLKYSA</sequence>
<gene>
    <name evidence="1" type="ORF">Harvfovirus11_15</name>
</gene>
<accession>A0A3G5A558</accession>
<evidence type="ECO:0000313" key="1">
    <source>
        <dbReference type="EMBL" id="AYV80953.1"/>
    </source>
</evidence>
<organism evidence="1">
    <name type="scientific">Harvfovirus sp</name>
    <dbReference type="NCBI Taxonomy" id="2487768"/>
    <lineage>
        <taxon>Viruses</taxon>
        <taxon>Varidnaviria</taxon>
        <taxon>Bamfordvirae</taxon>
        <taxon>Nucleocytoviricota</taxon>
        <taxon>Megaviricetes</taxon>
        <taxon>Imitervirales</taxon>
        <taxon>Mimiviridae</taxon>
        <taxon>Klosneuvirinae</taxon>
    </lineage>
</organism>
<dbReference type="EMBL" id="MK072253">
    <property type="protein sequence ID" value="AYV80953.1"/>
    <property type="molecule type" value="Genomic_DNA"/>
</dbReference>
<reference evidence="1" key="1">
    <citation type="submission" date="2018-10" db="EMBL/GenBank/DDBJ databases">
        <title>Hidden diversity of soil giant viruses.</title>
        <authorList>
            <person name="Schulz F."/>
            <person name="Alteio L."/>
            <person name="Goudeau D."/>
            <person name="Ryan E.M."/>
            <person name="Malmstrom R.R."/>
            <person name="Blanchard J."/>
            <person name="Woyke T."/>
        </authorList>
    </citation>
    <scope>NUCLEOTIDE SEQUENCE</scope>
    <source>
        <strain evidence="1">HAV1</strain>
    </source>
</reference>
<name>A0A3G5A558_9VIRU</name>
<proteinExistence type="predicted"/>